<evidence type="ECO:0000313" key="8">
    <source>
        <dbReference type="Proteomes" id="UP000297890"/>
    </source>
</evidence>
<gene>
    <name evidence="7" type="ORF">E4680_09580</name>
</gene>
<accession>A0A4Z0F8I9</accession>
<evidence type="ECO:0000256" key="5">
    <source>
        <dbReference type="ARBA" id="ARBA00023163"/>
    </source>
</evidence>
<dbReference type="Pfam" id="PF03466">
    <property type="entry name" value="LysR_substrate"/>
    <property type="match status" value="1"/>
</dbReference>
<comment type="similarity">
    <text evidence="1">Belongs to the LysR transcriptional regulatory family.</text>
</comment>
<dbReference type="InterPro" id="IPR000847">
    <property type="entry name" value="LysR_HTH_N"/>
</dbReference>
<dbReference type="Pfam" id="PF00126">
    <property type="entry name" value="HTH_1"/>
    <property type="match status" value="1"/>
</dbReference>
<keyword evidence="4" id="KW-0010">Activator</keyword>
<dbReference type="SUPFAM" id="SSF46785">
    <property type="entry name" value="Winged helix' DNA-binding domain"/>
    <property type="match status" value="1"/>
</dbReference>
<keyword evidence="3" id="KW-0238">DNA-binding</keyword>
<dbReference type="RefSeq" id="WP_135282192.1">
    <property type="nucleotide sequence ID" value="NZ_SRIO01000012.1"/>
</dbReference>
<keyword evidence="2" id="KW-0805">Transcription regulation</keyword>
<dbReference type="FunFam" id="1.10.10.10:FF:000001">
    <property type="entry name" value="LysR family transcriptional regulator"/>
    <property type="match status" value="1"/>
</dbReference>
<dbReference type="SUPFAM" id="SSF53850">
    <property type="entry name" value="Periplasmic binding protein-like II"/>
    <property type="match status" value="1"/>
</dbReference>
<feature type="domain" description="HTH lysR-type" evidence="6">
    <location>
        <begin position="1"/>
        <end position="58"/>
    </location>
</feature>
<keyword evidence="8" id="KW-1185">Reference proteome</keyword>
<dbReference type="AlphaFoldDB" id="A0A4Z0F8I9"/>
<name>A0A4Z0F8I9_9GAMM</name>
<sequence length="301" mass="32613">MNLNHLRYFWTVSRMGGVARAADHLNLTPQTVSGQIKRLEAELGTALFQPAGRGLELTEAGRLALSFAEEMLTLGDELKSALATGHSQVLPSLRVGIAHVVPKSLAYHLLSPLNEARDPIRLLCREGPIDLLLAELALHRLDLVVADRPIPAGLAVHGHSHRLGESPVGFFAAPGLIPDGVTFPACLDDAPLLLPGPGAAVRGQIERWLSQERLKPCIRGEFDNGALMKDFGQAGAGYFPAPISLAEEICARYGVRLVGAIERIRESFWLITVERRISHPAIRLLIESARDVLTTVRPASP</sequence>
<dbReference type="PANTHER" id="PTHR30293:SF2">
    <property type="entry name" value="TRANSCRIPTIONAL ACTIVATOR PROTEIN NHAR"/>
    <property type="match status" value="1"/>
</dbReference>
<dbReference type="OrthoDB" id="464481at2"/>
<reference evidence="7 8" key="1">
    <citation type="journal article" date="2019" name="ISME J.">
        <title>Candidatus Macondimonas diazotrophica, a novel gammaproteobacterial genus dominating crude-oil-contaminated coastal sediments.</title>
        <authorList>
            <person name="Karthikeyan S."/>
            <person name="Konstantinidis K."/>
        </authorList>
    </citation>
    <scope>NUCLEOTIDE SEQUENCE [LARGE SCALE GENOMIC DNA]</scope>
    <source>
        <strain evidence="7 8">KTK01</strain>
    </source>
</reference>
<evidence type="ECO:0000313" key="7">
    <source>
        <dbReference type="EMBL" id="TFZ82083.1"/>
    </source>
</evidence>
<organism evidence="7 8">
    <name type="scientific">Candidatus Macondimonas diazotrophica</name>
    <dbReference type="NCBI Taxonomy" id="2305248"/>
    <lineage>
        <taxon>Bacteria</taxon>
        <taxon>Pseudomonadati</taxon>
        <taxon>Pseudomonadota</taxon>
        <taxon>Gammaproteobacteria</taxon>
        <taxon>Chromatiales</taxon>
        <taxon>Ectothiorhodospiraceae</taxon>
        <taxon>Candidatus Macondimonas</taxon>
    </lineage>
</organism>
<proteinExistence type="inferred from homology"/>
<evidence type="ECO:0000256" key="3">
    <source>
        <dbReference type="ARBA" id="ARBA00023125"/>
    </source>
</evidence>
<dbReference type="GO" id="GO:0003700">
    <property type="term" value="F:DNA-binding transcription factor activity"/>
    <property type="evidence" value="ECO:0007669"/>
    <property type="project" value="InterPro"/>
</dbReference>
<evidence type="ECO:0000259" key="6">
    <source>
        <dbReference type="PROSITE" id="PS50931"/>
    </source>
</evidence>
<dbReference type="PROSITE" id="PS50931">
    <property type="entry name" value="HTH_LYSR"/>
    <property type="match status" value="1"/>
</dbReference>
<dbReference type="InterPro" id="IPR036388">
    <property type="entry name" value="WH-like_DNA-bd_sf"/>
</dbReference>
<dbReference type="GO" id="GO:2000142">
    <property type="term" value="P:regulation of DNA-templated transcription initiation"/>
    <property type="evidence" value="ECO:0007669"/>
    <property type="project" value="TreeGrafter"/>
</dbReference>
<keyword evidence="5" id="KW-0804">Transcription</keyword>
<dbReference type="GO" id="GO:0003677">
    <property type="term" value="F:DNA binding"/>
    <property type="evidence" value="ECO:0007669"/>
    <property type="project" value="UniProtKB-KW"/>
</dbReference>
<comment type="caution">
    <text evidence="7">The sequence shown here is derived from an EMBL/GenBank/DDBJ whole genome shotgun (WGS) entry which is preliminary data.</text>
</comment>
<dbReference type="Proteomes" id="UP000297890">
    <property type="component" value="Unassembled WGS sequence"/>
</dbReference>
<evidence type="ECO:0000256" key="1">
    <source>
        <dbReference type="ARBA" id="ARBA00009437"/>
    </source>
</evidence>
<protein>
    <submittedName>
        <fullName evidence="7">LysR family transcriptional regulator</fullName>
    </submittedName>
</protein>
<dbReference type="Gene3D" id="3.40.190.290">
    <property type="match status" value="1"/>
</dbReference>
<evidence type="ECO:0000256" key="4">
    <source>
        <dbReference type="ARBA" id="ARBA00023159"/>
    </source>
</evidence>
<dbReference type="Gene3D" id="1.10.10.10">
    <property type="entry name" value="Winged helix-like DNA-binding domain superfamily/Winged helix DNA-binding domain"/>
    <property type="match status" value="1"/>
</dbReference>
<dbReference type="PANTHER" id="PTHR30293">
    <property type="entry name" value="TRANSCRIPTIONAL REGULATORY PROTEIN NAC-RELATED"/>
    <property type="match status" value="1"/>
</dbReference>
<dbReference type="EMBL" id="SRIO01000012">
    <property type="protein sequence ID" value="TFZ82083.1"/>
    <property type="molecule type" value="Genomic_DNA"/>
</dbReference>
<dbReference type="InterPro" id="IPR005119">
    <property type="entry name" value="LysR_subst-bd"/>
</dbReference>
<dbReference type="InterPro" id="IPR036390">
    <property type="entry name" value="WH_DNA-bd_sf"/>
</dbReference>
<evidence type="ECO:0000256" key="2">
    <source>
        <dbReference type="ARBA" id="ARBA00023015"/>
    </source>
</evidence>